<evidence type="ECO:0000256" key="1">
    <source>
        <dbReference type="ARBA" id="ARBA00004533"/>
    </source>
</evidence>
<dbReference type="GO" id="GO:0005886">
    <property type="term" value="C:plasma membrane"/>
    <property type="evidence" value="ECO:0007669"/>
    <property type="project" value="UniProtKB-SubCell"/>
</dbReference>
<keyword evidence="8" id="KW-0653">Protein transport</keyword>
<comment type="subcellular location">
    <subcellularLocation>
        <location evidence="1">Cell inner membrane</location>
    </subcellularLocation>
</comment>
<keyword evidence="4" id="KW-0813">Transport</keyword>
<reference evidence="11 12" key="1">
    <citation type="submission" date="2018-06" db="EMBL/GenBank/DDBJ databases">
        <authorList>
            <consortium name="Pathogen Informatics"/>
            <person name="Doyle S."/>
        </authorList>
    </citation>
    <scope>NUCLEOTIDE SEQUENCE [LARGE SCALE GENOMIC DNA]</scope>
    <source>
        <strain evidence="11 12">NCTC10736</strain>
    </source>
</reference>
<evidence type="ECO:0000313" key="11">
    <source>
        <dbReference type="EMBL" id="SUI87530.1"/>
    </source>
</evidence>
<evidence type="ECO:0000256" key="3">
    <source>
        <dbReference type="ARBA" id="ARBA00021563"/>
    </source>
</evidence>
<proteinExistence type="inferred from homology"/>
<dbReference type="InterPro" id="IPR022792">
    <property type="entry name" value="T2SS_protein-GspN"/>
</dbReference>
<dbReference type="GO" id="GO:0015628">
    <property type="term" value="P:protein secretion by the type II secretion system"/>
    <property type="evidence" value="ECO:0007669"/>
    <property type="project" value="InterPro"/>
</dbReference>
<organism evidence="11 12">
    <name type="scientific">Shewanella morhuae</name>
    <dbReference type="NCBI Taxonomy" id="365591"/>
    <lineage>
        <taxon>Bacteria</taxon>
        <taxon>Pseudomonadati</taxon>
        <taxon>Pseudomonadota</taxon>
        <taxon>Gammaproteobacteria</taxon>
        <taxon>Alteromonadales</taxon>
        <taxon>Shewanellaceae</taxon>
        <taxon>Shewanella</taxon>
    </lineage>
</organism>
<evidence type="ECO:0000256" key="8">
    <source>
        <dbReference type="ARBA" id="ARBA00022927"/>
    </source>
</evidence>
<evidence type="ECO:0000256" key="5">
    <source>
        <dbReference type="ARBA" id="ARBA00022475"/>
    </source>
</evidence>
<evidence type="ECO:0000313" key="12">
    <source>
        <dbReference type="Proteomes" id="UP000255061"/>
    </source>
</evidence>
<protein>
    <recommendedName>
        <fullName evidence="3">Type II secretion system protein N</fullName>
    </recommendedName>
    <alternativeName>
        <fullName evidence="10">General secretion pathway protein N</fullName>
    </alternativeName>
</protein>
<dbReference type="EMBL" id="UGYV01000001">
    <property type="protein sequence ID" value="SUI87530.1"/>
    <property type="molecule type" value="Genomic_DNA"/>
</dbReference>
<keyword evidence="6" id="KW-0997">Cell inner membrane</keyword>
<dbReference type="GO" id="GO:0015627">
    <property type="term" value="C:type II protein secretion system complex"/>
    <property type="evidence" value="ECO:0007669"/>
    <property type="project" value="InterPro"/>
</dbReference>
<evidence type="ECO:0000256" key="10">
    <source>
        <dbReference type="ARBA" id="ARBA00030772"/>
    </source>
</evidence>
<keyword evidence="7" id="KW-0812">Transmembrane</keyword>
<evidence type="ECO:0000256" key="4">
    <source>
        <dbReference type="ARBA" id="ARBA00022448"/>
    </source>
</evidence>
<dbReference type="Pfam" id="PF01203">
    <property type="entry name" value="T2SSN"/>
    <property type="match status" value="1"/>
</dbReference>
<keyword evidence="9" id="KW-0472">Membrane</keyword>
<comment type="similarity">
    <text evidence="2">Belongs to the GSP N family.</text>
</comment>
<evidence type="ECO:0000256" key="2">
    <source>
        <dbReference type="ARBA" id="ARBA00007208"/>
    </source>
</evidence>
<dbReference type="Proteomes" id="UP000255061">
    <property type="component" value="Unassembled WGS sequence"/>
</dbReference>
<evidence type="ECO:0000256" key="6">
    <source>
        <dbReference type="ARBA" id="ARBA00022519"/>
    </source>
</evidence>
<gene>
    <name evidence="11" type="primary">outN</name>
    <name evidence="11" type="ORF">NCTC10736_02929</name>
</gene>
<evidence type="ECO:0000256" key="7">
    <source>
        <dbReference type="ARBA" id="ARBA00022692"/>
    </source>
</evidence>
<name>A0A380AVN0_9GAMM</name>
<dbReference type="AlphaFoldDB" id="A0A380AVN0"/>
<dbReference type="RefSeq" id="WP_115406562.1">
    <property type="nucleotide sequence ID" value="NZ_UGYV01000001.1"/>
</dbReference>
<keyword evidence="5" id="KW-1003">Cell membrane</keyword>
<accession>A0A380AVN0</accession>
<sequence length="253" mass="27501">MSLIKKIIIGLLIYLVFLVVLFPAKIAIALAPLPSNTSVSGVNGSIWSGSIETLSMPQRQLEQIRWELSPWALFLGKVKIDFQVGSRATPVSAKGLVSWSLGGVSAQGLRFEAPDSFLLGNAKLPFRTEISGEVSLLVETLEQGKPWCEQLSGKLFLNQTNVKNQFGNYPLGNIELGLSCIDGKAQLATDEAKNQLGIVGTLQLDEGNMVRVDAKIKETAEQPEDMRKSLDILGKRGSDGYFPVVYQGRIPGL</sequence>
<evidence type="ECO:0000256" key="9">
    <source>
        <dbReference type="ARBA" id="ARBA00023136"/>
    </source>
</evidence>